<keyword evidence="2" id="KW-1185">Reference proteome</keyword>
<accession>A0A841K0X5</accession>
<dbReference type="Proteomes" id="UP000538666">
    <property type="component" value="Unassembled WGS sequence"/>
</dbReference>
<dbReference type="RefSeq" id="WP_184084796.1">
    <property type="nucleotide sequence ID" value="NZ_JACHEK010000004.1"/>
</dbReference>
<comment type="caution">
    <text evidence="1">The sequence shown here is derived from an EMBL/GenBank/DDBJ whole genome shotgun (WGS) entry which is preliminary data.</text>
</comment>
<organism evidence="1 2">
    <name type="scientific">Silvibacterium bohemicum</name>
    <dbReference type="NCBI Taxonomy" id="1577686"/>
    <lineage>
        <taxon>Bacteria</taxon>
        <taxon>Pseudomonadati</taxon>
        <taxon>Acidobacteriota</taxon>
        <taxon>Terriglobia</taxon>
        <taxon>Terriglobales</taxon>
        <taxon>Acidobacteriaceae</taxon>
        <taxon>Silvibacterium</taxon>
    </lineage>
</organism>
<proteinExistence type="predicted"/>
<evidence type="ECO:0000313" key="1">
    <source>
        <dbReference type="EMBL" id="MBB6144308.1"/>
    </source>
</evidence>
<gene>
    <name evidence="1" type="ORF">HNQ77_002260</name>
</gene>
<evidence type="ECO:0000313" key="2">
    <source>
        <dbReference type="Proteomes" id="UP000538666"/>
    </source>
</evidence>
<dbReference type="AlphaFoldDB" id="A0A841K0X5"/>
<name>A0A841K0X5_9BACT</name>
<reference evidence="1 2" key="1">
    <citation type="submission" date="2020-08" db="EMBL/GenBank/DDBJ databases">
        <title>Genomic Encyclopedia of Type Strains, Phase IV (KMG-IV): sequencing the most valuable type-strain genomes for metagenomic binning, comparative biology and taxonomic classification.</title>
        <authorList>
            <person name="Goeker M."/>
        </authorList>
    </citation>
    <scope>NUCLEOTIDE SEQUENCE [LARGE SCALE GENOMIC DNA]</scope>
    <source>
        <strain evidence="1 2">DSM 103733</strain>
    </source>
</reference>
<dbReference type="EMBL" id="JACHEK010000004">
    <property type="protein sequence ID" value="MBB6144308.1"/>
    <property type="molecule type" value="Genomic_DNA"/>
</dbReference>
<protein>
    <submittedName>
        <fullName evidence="1">Uncharacterized protein</fullName>
    </submittedName>
</protein>
<sequence length="294" mass="33188">MGKAFERHFAMPASEPVGDRLRYAIEKRDALIHPSWDRYPEVGIEDAADAIYGVLEYLETVRQQFHPYLIGYLTVLGSYFPKVDDLVGQEPLPLRFRVLKTREELIAALTGEWTDAHTLFDVANLHGTEGDSEGSMLTRAALVSIYSMVMAHVSILGRLGVLLNPKLFSEKEINFLNEKDYQWTDEGEMVLDTAKQNFKVRATVAPTLIAKKTSPNALAFTEGTTWFQRMFKVYLPMRNQVMHSKFGESTARVSKLELRAAFEAIRSYAAHIATAGGFLTFYQKLLDGSPLKEL</sequence>